<protein>
    <submittedName>
        <fullName evidence="1">Uncharacterized protein</fullName>
    </submittedName>
</protein>
<keyword evidence="2" id="KW-1185">Reference proteome</keyword>
<dbReference type="EMBL" id="BMAW01102414">
    <property type="protein sequence ID" value="GFT04153.1"/>
    <property type="molecule type" value="Genomic_DNA"/>
</dbReference>
<comment type="caution">
    <text evidence="1">The sequence shown here is derived from an EMBL/GenBank/DDBJ whole genome shotgun (WGS) entry which is preliminary data.</text>
</comment>
<accession>A0A8X6NAT9</accession>
<sequence>MSVKKLKSHTFEMTHQKMLKDAVCGLPADYDTTEIINELKPFGFNPDHVSVLKNKNKKHKYATFLGYFEKVIGNTISSTSPTSGILESKLKL</sequence>
<organism evidence="1 2">
    <name type="scientific">Nephila pilipes</name>
    <name type="common">Giant wood spider</name>
    <name type="synonym">Nephila maculata</name>
    <dbReference type="NCBI Taxonomy" id="299642"/>
    <lineage>
        <taxon>Eukaryota</taxon>
        <taxon>Metazoa</taxon>
        <taxon>Ecdysozoa</taxon>
        <taxon>Arthropoda</taxon>
        <taxon>Chelicerata</taxon>
        <taxon>Arachnida</taxon>
        <taxon>Araneae</taxon>
        <taxon>Araneomorphae</taxon>
        <taxon>Entelegynae</taxon>
        <taxon>Araneoidea</taxon>
        <taxon>Nephilidae</taxon>
        <taxon>Nephila</taxon>
    </lineage>
</organism>
<evidence type="ECO:0000313" key="1">
    <source>
        <dbReference type="EMBL" id="GFT04153.1"/>
    </source>
</evidence>
<dbReference type="AlphaFoldDB" id="A0A8X6NAT9"/>
<dbReference type="Proteomes" id="UP000887013">
    <property type="component" value="Unassembled WGS sequence"/>
</dbReference>
<evidence type="ECO:0000313" key="2">
    <source>
        <dbReference type="Proteomes" id="UP000887013"/>
    </source>
</evidence>
<gene>
    <name evidence="1" type="ORF">NPIL_28171</name>
</gene>
<proteinExistence type="predicted"/>
<name>A0A8X6NAT9_NEPPI</name>
<reference evidence="1" key="1">
    <citation type="submission" date="2020-08" db="EMBL/GenBank/DDBJ databases">
        <title>Multicomponent nature underlies the extraordinary mechanical properties of spider dragline silk.</title>
        <authorList>
            <person name="Kono N."/>
            <person name="Nakamura H."/>
            <person name="Mori M."/>
            <person name="Yoshida Y."/>
            <person name="Ohtoshi R."/>
            <person name="Malay A.D."/>
            <person name="Moran D.A.P."/>
            <person name="Tomita M."/>
            <person name="Numata K."/>
            <person name="Arakawa K."/>
        </authorList>
    </citation>
    <scope>NUCLEOTIDE SEQUENCE</scope>
</reference>
<dbReference type="OrthoDB" id="6437729at2759"/>